<name>A0ABX2DHW9_9BACL</name>
<dbReference type="Proteomes" id="UP000711047">
    <property type="component" value="Unassembled WGS sequence"/>
</dbReference>
<keyword evidence="2" id="KW-0378">Hydrolase</keyword>
<dbReference type="Pfam" id="PF00293">
    <property type="entry name" value="NUDIX"/>
    <property type="match status" value="1"/>
</dbReference>
<dbReference type="PANTHER" id="PTHR43046">
    <property type="entry name" value="GDP-MANNOSE MANNOSYL HYDROLASE"/>
    <property type="match status" value="1"/>
</dbReference>
<evidence type="ECO:0000313" key="4">
    <source>
        <dbReference type="EMBL" id="NQX44213.1"/>
    </source>
</evidence>
<dbReference type="Gene3D" id="3.90.79.10">
    <property type="entry name" value="Nucleoside Triphosphate Pyrophosphohydrolase"/>
    <property type="match status" value="1"/>
</dbReference>
<comment type="caution">
    <text evidence="4">The sequence shown here is derived from an EMBL/GenBank/DDBJ whole genome shotgun (WGS) entry which is preliminary data.</text>
</comment>
<evidence type="ECO:0000259" key="3">
    <source>
        <dbReference type="PROSITE" id="PS51462"/>
    </source>
</evidence>
<evidence type="ECO:0000256" key="1">
    <source>
        <dbReference type="ARBA" id="ARBA00001946"/>
    </source>
</evidence>
<dbReference type="PROSITE" id="PS51462">
    <property type="entry name" value="NUDIX"/>
    <property type="match status" value="1"/>
</dbReference>
<dbReference type="InterPro" id="IPR000086">
    <property type="entry name" value="NUDIX_hydrolase_dom"/>
</dbReference>
<keyword evidence="5" id="KW-1185">Reference proteome</keyword>
<dbReference type="EMBL" id="JABMKX010000001">
    <property type="protein sequence ID" value="NQX44213.1"/>
    <property type="molecule type" value="Genomic_DNA"/>
</dbReference>
<proteinExistence type="predicted"/>
<protein>
    <submittedName>
        <fullName evidence="4">NUDIX domain-containing protein</fullName>
    </submittedName>
</protein>
<dbReference type="CDD" id="cd04690">
    <property type="entry name" value="NUDIX_Hydrolase"/>
    <property type="match status" value="1"/>
</dbReference>
<reference evidence="4 5" key="1">
    <citation type="submission" date="2020-05" db="EMBL/GenBank/DDBJ databases">
        <title>Paenibacillus glebae, sp. nov., Paenibacillus humi sp. nov., Paenibacillus pedi sp. nov., Paenibacillus terrestris sp. nov. and Paenibacillus terricola sp. nov., isolated from a forest top soil sample.</title>
        <authorList>
            <person name="Qi S."/>
            <person name="Carlier A."/>
            <person name="Cnockaert M."/>
            <person name="Vandamme P."/>
        </authorList>
    </citation>
    <scope>NUCLEOTIDE SEQUENCE [LARGE SCALE GENOMIC DNA]</scope>
    <source>
        <strain evidence="4 5">LMG 29502</strain>
    </source>
</reference>
<gene>
    <name evidence="4" type="ORF">HQN87_02625</name>
</gene>
<feature type="domain" description="Nudix hydrolase" evidence="3">
    <location>
        <begin position="1"/>
        <end position="131"/>
    </location>
</feature>
<comment type="cofactor">
    <cofactor evidence="1">
        <name>Mg(2+)</name>
        <dbReference type="ChEBI" id="CHEBI:18420"/>
    </cofactor>
</comment>
<dbReference type="PANTHER" id="PTHR43046:SF2">
    <property type="entry name" value="8-OXO-DGTP DIPHOSPHATASE-RELATED"/>
    <property type="match status" value="1"/>
</dbReference>
<dbReference type="SUPFAM" id="SSF55811">
    <property type="entry name" value="Nudix"/>
    <property type="match status" value="1"/>
</dbReference>
<evidence type="ECO:0000256" key="2">
    <source>
        <dbReference type="ARBA" id="ARBA00022801"/>
    </source>
</evidence>
<evidence type="ECO:0000313" key="5">
    <source>
        <dbReference type="Proteomes" id="UP000711047"/>
    </source>
</evidence>
<dbReference type="RefSeq" id="WP_173127240.1">
    <property type="nucleotide sequence ID" value="NZ_CP073365.1"/>
</dbReference>
<accession>A0ABX2DHW9</accession>
<sequence length="133" mass="14838">MTEVIDKVAWIYVVDGKVLGARSKGKDTYYFPGGKREPGESDAETLIREVEEELSVQIRPETIAEFGSFEAQADGKTEGILVRMTCLSAEFTGELTPASEIEELAWLTYEDKDRVSAVSVIIMDKLREMKLLA</sequence>
<organism evidence="4 5">
    <name type="scientific">Paenibacillus tritici</name>
    <dbReference type="NCBI Taxonomy" id="1873425"/>
    <lineage>
        <taxon>Bacteria</taxon>
        <taxon>Bacillati</taxon>
        <taxon>Bacillota</taxon>
        <taxon>Bacilli</taxon>
        <taxon>Bacillales</taxon>
        <taxon>Paenibacillaceae</taxon>
        <taxon>Paenibacillus</taxon>
    </lineage>
</organism>
<dbReference type="InterPro" id="IPR015797">
    <property type="entry name" value="NUDIX_hydrolase-like_dom_sf"/>
</dbReference>